<dbReference type="Proteomes" id="UP000704712">
    <property type="component" value="Unassembled WGS sequence"/>
</dbReference>
<evidence type="ECO:0000313" key="3">
    <source>
        <dbReference type="Proteomes" id="UP000704712"/>
    </source>
</evidence>
<dbReference type="AlphaFoldDB" id="A0A8S9VFA5"/>
<comment type="caution">
    <text evidence="2">The sequence shown here is derived from an EMBL/GenBank/DDBJ whole genome shotgun (WGS) entry which is preliminary data.</text>
</comment>
<name>A0A8S9VFA5_PHYIN</name>
<organism evidence="2 3">
    <name type="scientific">Phytophthora infestans</name>
    <name type="common">Potato late blight agent</name>
    <name type="synonym">Botrytis infestans</name>
    <dbReference type="NCBI Taxonomy" id="4787"/>
    <lineage>
        <taxon>Eukaryota</taxon>
        <taxon>Sar</taxon>
        <taxon>Stramenopiles</taxon>
        <taxon>Oomycota</taxon>
        <taxon>Peronosporomycetes</taxon>
        <taxon>Peronosporales</taxon>
        <taxon>Peronosporaceae</taxon>
        <taxon>Phytophthora</taxon>
    </lineage>
</organism>
<dbReference type="EMBL" id="JAACNO010000105">
    <property type="protein sequence ID" value="KAF4149899.1"/>
    <property type="molecule type" value="Genomic_DNA"/>
</dbReference>
<evidence type="ECO:0000256" key="1">
    <source>
        <dbReference type="SAM" id="MobiDB-lite"/>
    </source>
</evidence>
<feature type="region of interest" description="Disordered" evidence="1">
    <location>
        <begin position="208"/>
        <end position="231"/>
    </location>
</feature>
<gene>
    <name evidence="2" type="ORF">GN958_ATG00838</name>
</gene>
<protein>
    <submittedName>
        <fullName evidence="2">Uncharacterized protein</fullName>
    </submittedName>
</protein>
<sequence length="231" mass="25434">MPNPHGHAAGTVADLIKARMQDRYSIDVDRYVRFTSIITPGGEFRNGLKAIQKLRDLATFFNTPQRITKLKQIKKALSLPAVDIEVDLKTRVGYAVTLMRRSVLNHYAFAQYFEGALDSETAVWSSISKDDWTLITEMEGLTNQLAQFSLGEVQKQGVASSFTSGSAAHSIVSDSSVLAQAETELQFEHALIYQKLFARQAADEECKGEEPLPSGISQSSSDLIDTALGPY</sequence>
<reference evidence="2" key="1">
    <citation type="submission" date="2020-03" db="EMBL/GenBank/DDBJ databases">
        <title>Hybrid Assembly of Korean Phytophthora infestans isolates.</title>
        <authorList>
            <person name="Prokchorchik M."/>
            <person name="Lee Y."/>
            <person name="Seo J."/>
            <person name="Cho J.-H."/>
            <person name="Park Y.-E."/>
            <person name="Jang D.-C."/>
            <person name="Im J.-S."/>
            <person name="Choi J.-G."/>
            <person name="Park H.-J."/>
            <person name="Lee G.-B."/>
            <person name="Lee Y.-G."/>
            <person name="Hong S.-Y."/>
            <person name="Cho K."/>
            <person name="Sohn K.H."/>
        </authorList>
    </citation>
    <scope>NUCLEOTIDE SEQUENCE</scope>
    <source>
        <strain evidence="2">KR_2_A2</strain>
    </source>
</reference>
<accession>A0A8S9VFA5</accession>
<evidence type="ECO:0000313" key="2">
    <source>
        <dbReference type="EMBL" id="KAF4149899.1"/>
    </source>
</evidence>
<proteinExistence type="predicted"/>